<dbReference type="PANTHER" id="PTHR45947:SF3">
    <property type="entry name" value="SULFOQUINOVOSYL TRANSFERASE SQD2"/>
    <property type="match status" value="1"/>
</dbReference>
<accession>A0A1W6TBX2</accession>
<feature type="domain" description="Glycosyl transferase family 1" evidence="1">
    <location>
        <begin position="199"/>
        <end position="336"/>
    </location>
</feature>
<dbReference type="InterPro" id="IPR001296">
    <property type="entry name" value="Glyco_trans_1"/>
</dbReference>
<dbReference type="InterPro" id="IPR050194">
    <property type="entry name" value="Glycosyltransferase_grp1"/>
</dbReference>
<dbReference type="Gene3D" id="3.40.50.2000">
    <property type="entry name" value="Glycogen Phosphorylase B"/>
    <property type="match status" value="2"/>
</dbReference>
<reference evidence="2" key="1">
    <citation type="submission" date="2016-10" db="EMBL/GenBank/DDBJ databases">
        <title>The High Quality Genome of Vibrio alginolyticus K01M1.</title>
        <authorList>
            <person name="Wendling C."/>
            <person name="Chibani C.M."/>
            <person name="Hertel R."/>
            <person name="Sproer C."/>
            <person name="Bunk B."/>
            <person name="Overmann J."/>
            <person name="Roth O."/>
            <person name="Liesegang H."/>
        </authorList>
    </citation>
    <scope>NUCLEOTIDE SEQUENCE</scope>
    <source>
        <strain evidence="2">K05K4</strain>
    </source>
</reference>
<proteinExistence type="predicted"/>
<gene>
    <name evidence="2" type="primary">gtf1</name>
    <name evidence="2" type="ORF">K05K4_15360</name>
</gene>
<dbReference type="PANTHER" id="PTHR45947">
    <property type="entry name" value="SULFOQUINOVOSYL TRANSFERASE SQD2"/>
    <property type="match status" value="1"/>
</dbReference>
<dbReference type="RefSeq" id="WP_086046750.1">
    <property type="nucleotide sequence ID" value="NZ_CP017889.1"/>
</dbReference>
<dbReference type="AlphaFoldDB" id="A0A1W6TBX2"/>
<protein>
    <submittedName>
        <fullName evidence="2">Glycosyltransferase Gtf1</fullName>
    </submittedName>
</protein>
<dbReference type="EMBL" id="CP017902">
    <property type="protein sequence ID" value="ARP18372.1"/>
    <property type="molecule type" value="Genomic_DNA"/>
</dbReference>
<dbReference type="GO" id="GO:0016757">
    <property type="term" value="F:glycosyltransferase activity"/>
    <property type="evidence" value="ECO:0007669"/>
    <property type="project" value="InterPro"/>
</dbReference>
<organism evidence="2">
    <name type="scientific">Vibrio alginolyticus</name>
    <dbReference type="NCBI Taxonomy" id="663"/>
    <lineage>
        <taxon>Bacteria</taxon>
        <taxon>Pseudomonadati</taxon>
        <taxon>Pseudomonadota</taxon>
        <taxon>Gammaproteobacteria</taxon>
        <taxon>Vibrionales</taxon>
        <taxon>Vibrionaceae</taxon>
        <taxon>Vibrio</taxon>
    </lineage>
</organism>
<keyword evidence="2" id="KW-0808">Transferase</keyword>
<dbReference type="Pfam" id="PF00534">
    <property type="entry name" value="Glycos_transf_1"/>
    <property type="match status" value="1"/>
</dbReference>
<sequence>MKRVLMFDAIPMQGGSKIANAELLKQCDKLNVIGYLLTTNPEHWASLLSDTPRVQVIKIKPSPFNSTHGLTYWLMNAYYFLQLLYACMKLPKIDSFLGLSCPSNDMPLYLLRLISKKPVVQVVHGPIGRSRSAGYCLVKASAIYYLANTRESMVEALQAYLKTEKPATERYWCGLNTSTFVNGLSKDRWPKQANPISSRVFWAASLLKWKNIDLLLDALTLDESKKIKSTVCYIKPNVAGVEYSTPDFNTQGVEWHECPNNLDELRSQCGVFVSTSLNEPFGLSILEALAAGMCVVIPHDDSYWDRVLTHGRNCIKYTPNNVASLHNAIRLLNESPWMKVTMGIEALNVSQLYTAERCYLPIAQHLASEIATNNDCTLKTPQDIKGYDHV</sequence>
<evidence type="ECO:0000259" key="1">
    <source>
        <dbReference type="Pfam" id="PF00534"/>
    </source>
</evidence>
<dbReference type="SUPFAM" id="SSF53756">
    <property type="entry name" value="UDP-Glycosyltransferase/glycogen phosphorylase"/>
    <property type="match status" value="1"/>
</dbReference>
<evidence type="ECO:0000313" key="2">
    <source>
        <dbReference type="EMBL" id="ARP18372.1"/>
    </source>
</evidence>
<name>A0A1W6TBX2_VIBAL</name>